<keyword evidence="3" id="KW-1185">Reference proteome</keyword>
<gene>
    <name evidence="2" type="ORF">ACGRQ9_17500</name>
</gene>
<dbReference type="SUPFAM" id="SSF46785">
    <property type="entry name" value="Winged helix' DNA-binding domain"/>
    <property type="match status" value="1"/>
</dbReference>
<sequence>MQNLAKNTPIDARLSAVARLLPHQVNNVRLSKTQLRVLQSINMGEQVTAVEIANRCDVSTSFASTLLRTLMIKGYLKRKVMTERTGGVEFGYLVL</sequence>
<dbReference type="Proteomes" id="UP001607151">
    <property type="component" value="Unassembled WGS sequence"/>
</dbReference>
<protein>
    <submittedName>
        <fullName evidence="2">MarR family transcriptional regulator</fullName>
    </submittedName>
</protein>
<dbReference type="InterPro" id="IPR036388">
    <property type="entry name" value="WH-like_DNA-bd_sf"/>
</dbReference>
<name>A0ABW7IZZ5_9VIBR</name>
<organism evidence="2 3">
    <name type="scientific">Vibrio rumoiensis</name>
    <dbReference type="NCBI Taxonomy" id="76258"/>
    <lineage>
        <taxon>Bacteria</taxon>
        <taxon>Pseudomonadati</taxon>
        <taxon>Pseudomonadota</taxon>
        <taxon>Gammaproteobacteria</taxon>
        <taxon>Vibrionales</taxon>
        <taxon>Vibrionaceae</taxon>
        <taxon>Vibrio</taxon>
    </lineage>
</organism>
<dbReference type="RefSeq" id="WP_394608758.1">
    <property type="nucleotide sequence ID" value="NZ_JBIHSN010000003.1"/>
</dbReference>
<feature type="domain" description="HTH marR-type" evidence="1">
    <location>
        <begin position="30"/>
        <end position="79"/>
    </location>
</feature>
<comment type="caution">
    <text evidence="2">The sequence shown here is derived from an EMBL/GenBank/DDBJ whole genome shotgun (WGS) entry which is preliminary data.</text>
</comment>
<evidence type="ECO:0000313" key="3">
    <source>
        <dbReference type="Proteomes" id="UP001607151"/>
    </source>
</evidence>
<dbReference type="InterPro" id="IPR036390">
    <property type="entry name" value="WH_DNA-bd_sf"/>
</dbReference>
<dbReference type="InterPro" id="IPR000835">
    <property type="entry name" value="HTH_MarR-typ"/>
</dbReference>
<dbReference type="Pfam" id="PF12802">
    <property type="entry name" value="MarR_2"/>
    <property type="match status" value="1"/>
</dbReference>
<dbReference type="Gene3D" id="1.10.10.10">
    <property type="entry name" value="Winged helix-like DNA-binding domain superfamily/Winged helix DNA-binding domain"/>
    <property type="match status" value="1"/>
</dbReference>
<evidence type="ECO:0000313" key="2">
    <source>
        <dbReference type="EMBL" id="MFH0267244.1"/>
    </source>
</evidence>
<reference evidence="2 3" key="1">
    <citation type="submission" date="2024-10" db="EMBL/GenBank/DDBJ databases">
        <authorList>
            <person name="Yibar A."/>
            <person name="Saticioglu I.B."/>
            <person name="Duman M."/>
            <person name="Ajmi N."/>
            <person name="Gurler F."/>
            <person name="Ay H."/>
            <person name="Onuk E."/>
            <person name="Guler S."/>
            <person name="Romalde J.L."/>
        </authorList>
    </citation>
    <scope>NUCLEOTIDE SEQUENCE [LARGE SCALE GENOMIC DNA]</scope>
    <source>
        <strain evidence="2 3">14-MA-B</strain>
    </source>
</reference>
<dbReference type="EMBL" id="JBIHSN010000003">
    <property type="protein sequence ID" value="MFH0267244.1"/>
    <property type="molecule type" value="Genomic_DNA"/>
</dbReference>
<proteinExistence type="predicted"/>
<accession>A0ABW7IZZ5</accession>
<evidence type="ECO:0000259" key="1">
    <source>
        <dbReference type="Pfam" id="PF12802"/>
    </source>
</evidence>